<comment type="caution">
    <text evidence="1">The sequence shown here is derived from an EMBL/GenBank/DDBJ whole genome shotgun (WGS) entry which is preliminary data.</text>
</comment>
<dbReference type="PANTHER" id="PTHR19446">
    <property type="entry name" value="REVERSE TRANSCRIPTASES"/>
    <property type="match status" value="1"/>
</dbReference>
<gene>
    <name evidence="1" type="ORF">ElyMa_005246600</name>
</gene>
<dbReference type="Proteomes" id="UP000762676">
    <property type="component" value="Unassembled WGS sequence"/>
</dbReference>
<keyword evidence="1" id="KW-0540">Nuclease</keyword>
<sequence>MECPDYVLNCQDSTSSCKNEKLKYGLSILGIKETSWTGASRLRLAFGEMLLYSGQEKDNVPHTLRVSMTAQRVLLPQNPPADNDLPTKCNICTKEKIRKTIQILKNVTAVGPDSAPAEVLKTDVEGVVDILLSLFAEVWEKERVFKLFQLPKKGDLSLCSNYRGITLLSVLNTMFNGVLLERMKMDIHEQRRDQQADFHKDKSCSDQISTLRTLLKQSLECNSSLYVNFINYKEAFDSVDRTTLEKPMRHYRLSSPTSVEILIKEWPAGLYTMASLRRPLR</sequence>
<protein>
    <submittedName>
        <fullName evidence="1">Endonuclease-reverse transcriptase</fullName>
    </submittedName>
</protein>
<reference evidence="1 2" key="1">
    <citation type="journal article" date="2021" name="Elife">
        <title>Chloroplast acquisition without the gene transfer in kleptoplastic sea slugs, Plakobranchus ocellatus.</title>
        <authorList>
            <person name="Maeda T."/>
            <person name="Takahashi S."/>
            <person name="Yoshida T."/>
            <person name="Shimamura S."/>
            <person name="Takaki Y."/>
            <person name="Nagai Y."/>
            <person name="Toyoda A."/>
            <person name="Suzuki Y."/>
            <person name="Arimoto A."/>
            <person name="Ishii H."/>
            <person name="Satoh N."/>
            <person name="Nishiyama T."/>
            <person name="Hasebe M."/>
            <person name="Maruyama T."/>
            <person name="Minagawa J."/>
            <person name="Obokata J."/>
            <person name="Shigenobu S."/>
        </authorList>
    </citation>
    <scope>NUCLEOTIDE SEQUENCE [LARGE SCALE GENOMIC DNA]</scope>
</reference>
<keyword evidence="1" id="KW-0378">Hydrolase</keyword>
<dbReference type="GO" id="GO:0004519">
    <property type="term" value="F:endonuclease activity"/>
    <property type="evidence" value="ECO:0007669"/>
    <property type="project" value="UniProtKB-KW"/>
</dbReference>
<evidence type="ECO:0000313" key="1">
    <source>
        <dbReference type="EMBL" id="GFS27211.1"/>
    </source>
</evidence>
<keyword evidence="1" id="KW-0255">Endonuclease</keyword>
<evidence type="ECO:0000313" key="2">
    <source>
        <dbReference type="Proteomes" id="UP000762676"/>
    </source>
</evidence>
<dbReference type="EMBL" id="BMAT01010461">
    <property type="protein sequence ID" value="GFS27211.1"/>
    <property type="molecule type" value="Genomic_DNA"/>
</dbReference>
<organism evidence="1 2">
    <name type="scientific">Elysia marginata</name>
    <dbReference type="NCBI Taxonomy" id="1093978"/>
    <lineage>
        <taxon>Eukaryota</taxon>
        <taxon>Metazoa</taxon>
        <taxon>Spiralia</taxon>
        <taxon>Lophotrochozoa</taxon>
        <taxon>Mollusca</taxon>
        <taxon>Gastropoda</taxon>
        <taxon>Heterobranchia</taxon>
        <taxon>Euthyneura</taxon>
        <taxon>Panpulmonata</taxon>
        <taxon>Sacoglossa</taxon>
        <taxon>Placobranchoidea</taxon>
        <taxon>Plakobranchidae</taxon>
        <taxon>Elysia</taxon>
    </lineage>
</organism>
<accession>A0AAV4JXZ0</accession>
<keyword evidence="2" id="KW-1185">Reference proteome</keyword>
<name>A0AAV4JXZ0_9GAST</name>
<dbReference type="AlphaFoldDB" id="A0AAV4JXZ0"/>
<proteinExistence type="predicted"/>